<proteinExistence type="predicted"/>
<keyword evidence="3" id="KW-0540">Nuclease</keyword>
<dbReference type="Gene3D" id="1.10.30.50">
    <property type="match status" value="1"/>
</dbReference>
<reference evidence="3 4" key="1">
    <citation type="journal article" date="2018" name="Int. J. Syst. Evol. Microbiol.">
        <title>Paraburkholderia azotifigens sp. nov., a nitrogen-fixing bacterium isolated from paddy soil.</title>
        <authorList>
            <person name="Choi G.M."/>
            <person name="Im W.T."/>
        </authorList>
    </citation>
    <scope>NUCLEOTIDE SEQUENCE [LARGE SCALE GENOMIC DNA]</scope>
    <source>
        <strain evidence="3 4">NF 2-5-3</strain>
    </source>
</reference>
<dbReference type="Pfam" id="PF01844">
    <property type="entry name" value="HNH"/>
    <property type="match status" value="1"/>
</dbReference>
<evidence type="ECO:0000313" key="4">
    <source>
        <dbReference type="Proteomes" id="UP000321776"/>
    </source>
</evidence>
<dbReference type="GO" id="GO:0004519">
    <property type="term" value="F:endonuclease activity"/>
    <property type="evidence" value="ECO:0007669"/>
    <property type="project" value="UniProtKB-KW"/>
</dbReference>
<keyword evidence="3" id="KW-0255">Endonuclease</keyword>
<dbReference type="InterPro" id="IPR003615">
    <property type="entry name" value="HNH_nuc"/>
</dbReference>
<feature type="region of interest" description="Disordered" evidence="1">
    <location>
        <begin position="85"/>
        <end position="111"/>
    </location>
</feature>
<accession>A0A5C6V2R1</accession>
<dbReference type="EMBL" id="VOQS01000005">
    <property type="protein sequence ID" value="TXC79683.1"/>
    <property type="molecule type" value="Genomic_DNA"/>
</dbReference>
<feature type="compositionally biased region" description="Basic residues" evidence="1">
    <location>
        <begin position="98"/>
        <end position="111"/>
    </location>
</feature>
<dbReference type="InterPro" id="IPR002711">
    <property type="entry name" value="HNH"/>
</dbReference>
<protein>
    <submittedName>
        <fullName evidence="3">HNH endonuclease</fullName>
    </submittedName>
</protein>
<dbReference type="AlphaFoldDB" id="A0A5C6V2R1"/>
<evidence type="ECO:0000259" key="2">
    <source>
        <dbReference type="Pfam" id="PF01844"/>
    </source>
</evidence>
<feature type="compositionally biased region" description="Basic and acidic residues" evidence="1">
    <location>
        <begin position="88"/>
        <end position="97"/>
    </location>
</feature>
<evidence type="ECO:0000313" key="3">
    <source>
        <dbReference type="EMBL" id="TXC79683.1"/>
    </source>
</evidence>
<keyword evidence="3" id="KW-0378">Hydrolase</keyword>
<sequence>MSSSLARARTRAYIQQSGLCYYCDRLMWNDADGLVAMTANANISRRKAGRFQCTAEHLIARSEGGLNSQSNIAAACRFCNMTRHRSKTPRDPLEYRKHVQNRLRRKKWQPL</sequence>
<dbReference type="Proteomes" id="UP000321776">
    <property type="component" value="Unassembled WGS sequence"/>
</dbReference>
<organism evidence="3 4">
    <name type="scientific">Paraburkholderia azotifigens</name>
    <dbReference type="NCBI Taxonomy" id="2057004"/>
    <lineage>
        <taxon>Bacteria</taxon>
        <taxon>Pseudomonadati</taxon>
        <taxon>Pseudomonadota</taxon>
        <taxon>Betaproteobacteria</taxon>
        <taxon>Burkholderiales</taxon>
        <taxon>Burkholderiaceae</taxon>
        <taxon>Paraburkholderia</taxon>
    </lineage>
</organism>
<evidence type="ECO:0000256" key="1">
    <source>
        <dbReference type="SAM" id="MobiDB-lite"/>
    </source>
</evidence>
<dbReference type="CDD" id="cd00085">
    <property type="entry name" value="HNHc"/>
    <property type="match status" value="1"/>
</dbReference>
<gene>
    <name evidence="3" type="ORF">FRZ40_35615</name>
</gene>
<feature type="domain" description="HNH" evidence="2">
    <location>
        <begin position="52"/>
        <end position="85"/>
    </location>
</feature>
<dbReference type="GO" id="GO:0008270">
    <property type="term" value="F:zinc ion binding"/>
    <property type="evidence" value="ECO:0007669"/>
    <property type="project" value="InterPro"/>
</dbReference>
<comment type="caution">
    <text evidence="3">The sequence shown here is derived from an EMBL/GenBank/DDBJ whole genome shotgun (WGS) entry which is preliminary data.</text>
</comment>
<dbReference type="GO" id="GO:0003676">
    <property type="term" value="F:nucleic acid binding"/>
    <property type="evidence" value="ECO:0007669"/>
    <property type="project" value="InterPro"/>
</dbReference>
<name>A0A5C6V2R1_9BURK</name>